<evidence type="ECO:0000313" key="2">
    <source>
        <dbReference type="EMBL" id="KNC20780.1"/>
    </source>
</evidence>
<dbReference type="EMBL" id="JRES01001702">
    <property type="protein sequence ID" value="KNC20780.1"/>
    <property type="molecule type" value="Genomic_DNA"/>
</dbReference>
<evidence type="ECO:0000313" key="3">
    <source>
        <dbReference type="Proteomes" id="UP000037069"/>
    </source>
</evidence>
<keyword evidence="1" id="KW-0732">Signal</keyword>
<accession>A0A0L0BL01</accession>
<dbReference type="Proteomes" id="UP000037069">
    <property type="component" value="Unassembled WGS sequence"/>
</dbReference>
<organism evidence="2 3">
    <name type="scientific">Lucilia cuprina</name>
    <name type="common">Green bottle fly</name>
    <name type="synonym">Australian sheep blowfly</name>
    <dbReference type="NCBI Taxonomy" id="7375"/>
    <lineage>
        <taxon>Eukaryota</taxon>
        <taxon>Metazoa</taxon>
        <taxon>Ecdysozoa</taxon>
        <taxon>Arthropoda</taxon>
        <taxon>Hexapoda</taxon>
        <taxon>Insecta</taxon>
        <taxon>Pterygota</taxon>
        <taxon>Neoptera</taxon>
        <taxon>Endopterygota</taxon>
        <taxon>Diptera</taxon>
        <taxon>Brachycera</taxon>
        <taxon>Muscomorpha</taxon>
        <taxon>Oestroidea</taxon>
        <taxon>Calliphoridae</taxon>
        <taxon>Luciliinae</taxon>
        <taxon>Lucilia</taxon>
    </lineage>
</organism>
<proteinExistence type="predicted"/>
<gene>
    <name evidence="2" type="ORF">FF38_00118</name>
</gene>
<feature type="signal peptide" evidence="1">
    <location>
        <begin position="1"/>
        <end position="26"/>
    </location>
</feature>
<dbReference type="AlphaFoldDB" id="A0A0L0BL01"/>
<feature type="chain" id="PRO_5005534827" evidence="1">
    <location>
        <begin position="27"/>
        <end position="135"/>
    </location>
</feature>
<protein>
    <submittedName>
        <fullName evidence="2">Uncharacterized protein</fullName>
    </submittedName>
</protein>
<sequence>MQATPRAASFQLILCISFIIEIHISTNVSPLVLTPKRSLNCEVKMIREPALVKPALTGPETKSIRKPNRNTPIPISMSPVKKVSKTAFCQTPCAVWKVSKAEIAVGPTGTSLLLIEEKKLYIHIYKSITDYGQLP</sequence>
<comment type="caution">
    <text evidence="2">The sequence shown here is derived from an EMBL/GenBank/DDBJ whole genome shotgun (WGS) entry which is preliminary data.</text>
</comment>
<evidence type="ECO:0000256" key="1">
    <source>
        <dbReference type="SAM" id="SignalP"/>
    </source>
</evidence>
<name>A0A0L0BL01_LUCCU</name>
<keyword evidence="3" id="KW-1185">Reference proteome</keyword>
<reference evidence="2 3" key="1">
    <citation type="journal article" date="2015" name="Nat. Commun.">
        <title>Lucilia cuprina genome unlocks parasitic fly biology to underpin future interventions.</title>
        <authorList>
            <person name="Anstead C.A."/>
            <person name="Korhonen P.K."/>
            <person name="Young N.D."/>
            <person name="Hall R.S."/>
            <person name="Jex A.R."/>
            <person name="Murali S.C."/>
            <person name="Hughes D.S."/>
            <person name="Lee S.F."/>
            <person name="Perry T."/>
            <person name="Stroehlein A.J."/>
            <person name="Ansell B.R."/>
            <person name="Breugelmans B."/>
            <person name="Hofmann A."/>
            <person name="Qu J."/>
            <person name="Dugan S."/>
            <person name="Lee S.L."/>
            <person name="Chao H."/>
            <person name="Dinh H."/>
            <person name="Han Y."/>
            <person name="Doddapaneni H.V."/>
            <person name="Worley K.C."/>
            <person name="Muzny D.M."/>
            <person name="Ioannidis P."/>
            <person name="Waterhouse R.M."/>
            <person name="Zdobnov E.M."/>
            <person name="James P.J."/>
            <person name="Bagnall N.H."/>
            <person name="Kotze A.C."/>
            <person name="Gibbs R.A."/>
            <person name="Richards S."/>
            <person name="Batterham P."/>
            <person name="Gasser R.B."/>
        </authorList>
    </citation>
    <scope>NUCLEOTIDE SEQUENCE [LARGE SCALE GENOMIC DNA]</scope>
    <source>
        <strain evidence="2 3">LS</strain>
        <tissue evidence="2">Full body</tissue>
    </source>
</reference>